<comment type="caution">
    <text evidence="2">The sequence shown here is derived from an EMBL/GenBank/DDBJ whole genome shotgun (WGS) entry which is preliminary data.</text>
</comment>
<keyword evidence="3" id="KW-1185">Reference proteome</keyword>
<dbReference type="GO" id="GO:0044550">
    <property type="term" value="P:secondary metabolite biosynthetic process"/>
    <property type="evidence" value="ECO:0007669"/>
    <property type="project" value="TreeGrafter"/>
</dbReference>
<evidence type="ECO:0000313" key="3">
    <source>
        <dbReference type="Proteomes" id="UP000222531"/>
    </source>
</evidence>
<dbReference type="GO" id="GO:0031177">
    <property type="term" value="F:phosphopantetheine binding"/>
    <property type="evidence" value="ECO:0007669"/>
    <property type="project" value="TreeGrafter"/>
</dbReference>
<dbReference type="PANTHER" id="PTHR45527">
    <property type="entry name" value="NONRIBOSOMAL PEPTIDE SYNTHETASE"/>
    <property type="match status" value="1"/>
</dbReference>
<proteinExistence type="predicted"/>
<dbReference type="EMBL" id="NHZO01000097">
    <property type="protein sequence ID" value="PHQ52172.1"/>
    <property type="molecule type" value="Genomic_DNA"/>
</dbReference>
<dbReference type="InterPro" id="IPR042099">
    <property type="entry name" value="ANL_N_sf"/>
</dbReference>
<evidence type="ECO:0000313" key="2">
    <source>
        <dbReference type="EMBL" id="PHQ52172.1"/>
    </source>
</evidence>
<accession>A0A2G1XLQ3</accession>
<dbReference type="Gene3D" id="3.40.50.12780">
    <property type="entry name" value="N-terminal domain of ligase-like"/>
    <property type="match status" value="1"/>
</dbReference>
<dbReference type="GO" id="GO:0043041">
    <property type="term" value="P:amino acid activation for nonribosomal peptide biosynthetic process"/>
    <property type="evidence" value="ECO:0007669"/>
    <property type="project" value="TreeGrafter"/>
</dbReference>
<dbReference type="SUPFAM" id="SSF56801">
    <property type="entry name" value="Acetyl-CoA synthetase-like"/>
    <property type="match status" value="1"/>
</dbReference>
<dbReference type="Proteomes" id="UP000222531">
    <property type="component" value="Unassembled WGS sequence"/>
</dbReference>
<name>A0A2G1XLQ3_STRCJ</name>
<dbReference type="GO" id="GO:0005829">
    <property type="term" value="C:cytosol"/>
    <property type="evidence" value="ECO:0007669"/>
    <property type="project" value="TreeGrafter"/>
</dbReference>
<dbReference type="AlphaFoldDB" id="A0A2G1XLQ3"/>
<dbReference type="PANTHER" id="PTHR45527:SF1">
    <property type="entry name" value="FATTY ACID SYNTHASE"/>
    <property type="match status" value="1"/>
</dbReference>
<evidence type="ECO:0000259" key="1">
    <source>
        <dbReference type="Pfam" id="PF00501"/>
    </source>
</evidence>
<reference evidence="2 3" key="1">
    <citation type="journal article" date="2017" name="Biochemistry">
        <title>Identification of the Biosynthetic Pathway for the Antibiotic Bicyclomycin.</title>
        <authorList>
            <person name="Patteson J."/>
            <person name="Cai W."/>
            <person name="Johnson R.A."/>
            <person name="Santa Maria K."/>
            <person name="Li B."/>
        </authorList>
    </citation>
    <scope>NUCLEOTIDE SEQUENCE [LARGE SCALE GENOMIC DNA]</scope>
    <source>
        <strain evidence="2 3">ATCC 21532</strain>
    </source>
</reference>
<gene>
    <name evidence="2" type="ORF">BLA24_09665</name>
</gene>
<protein>
    <recommendedName>
        <fullName evidence="1">AMP-dependent synthetase/ligase domain-containing protein</fullName>
    </recommendedName>
</protein>
<sequence>MTVDAVPPADPTHVGELLHTCLESLITSLERDPGARFDAVGVLGGVERRRVLVEWNGSAVVGPAVTVPDLFAGQVARTPGAVAVVCGGREVSYGELDERANRLARLLIGRGVGPESVVGVVLGRSPELLVAILAVLKAGGAYLSVGCRVAGGADRVRAGGRGAGGGAHRPDVGWVVRAGGAVRWW</sequence>
<dbReference type="Pfam" id="PF00501">
    <property type="entry name" value="AMP-binding"/>
    <property type="match status" value="1"/>
</dbReference>
<dbReference type="InterPro" id="IPR000873">
    <property type="entry name" value="AMP-dep_synth/lig_dom"/>
</dbReference>
<organism evidence="2 3">
    <name type="scientific">Streptomyces cinnamoneus</name>
    <name type="common">Streptoverticillium cinnamoneum</name>
    <dbReference type="NCBI Taxonomy" id="53446"/>
    <lineage>
        <taxon>Bacteria</taxon>
        <taxon>Bacillati</taxon>
        <taxon>Actinomycetota</taxon>
        <taxon>Actinomycetes</taxon>
        <taxon>Kitasatosporales</taxon>
        <taxon>Streptomycetaceae</taxon>
        <taxon>Streptomyces</taxon>
        <taxon>Streptomyces cinnamoneus group</taxon>
    </lineage>
</organism>
<feature type="domain" description="AMP-dependent synthetase/ligase" evidence="1">
    <location>
        <begin position="72"/>
        <end position="145"/>
    </location>
</feature>